<evidence type="ECO:0000259" key="6">
    <source>
        <dbReference type="Pfam" id="PF03275"/>
    </source>
</evidence>
<dbReference type="Proteomes" id="UP000823631">
    <property type="component" value="Unassembled WGS sequence"/>
</dbReference>
<keyword evidence="3" id="KW-0285">Flavoprotein</keyword>
<dbReference type="GO" id="GO:0005829">
    <property type="term" value="C:cytosol"/>
    <property type="evidence" value="ECO:0007669"/>
    <property type="project" value="TreeGrafter"/>
</dbReference>
<dbReference type="Pfam" id="PF13450">
    <property type="entry name" value="NAD_binding_8"/>
    <property type="match status" value="1"/>
</dbReference>
<dbReference type="GO" id="GO:0050660">
    <property type="term" value="F:flavin adenine dinucleotide binding"/>
    <property type="evidence" value="ECO:0007669"/>
    <property type="project" value="TreeGrafter"/>
</dbReference>
<evidence type="ECO:0000313" key="7">
    <source>
        <dbReference type="EMBL" id="MBO8416552.1"/>
    </source>
</evidence>
<dbReference type="NCBIfam" id="TIGR00031">
    <property type="entry name" value="UDP-GALP_mutase"/>
    <property type="match status" value="1"/>
</dbReference>
<evidence type="ECO:0000313" key="8">
    <source>
        <dbReference type="Proteomes" id="UP000823631"/>
    </source>
</evidence>
<sequence length="385" mass="44633">MHTNQQTGPVYIVGAGLFGSVLAERIANVQKRQVMIFEQRAHLGGNCYSFDDQETGINCHQYGCHIFHTKNAAVYQYLTRFCTLNSYHHRVYTRAHGALYPMPINLETVNKFFHLQLTPSECAAFLQQKIAAGRIESPQNLEEQAVSLIGRELYEAFIRGYTQKQWQRDPKELPAYIIKRLPFRTSYNADYFDNPPYQGLPIGGYGEVFKRMLDHPLIEVRLNTRWQDVKDKIPADAVVIYTGMPDELFDYCLGRLEWRTLDFKWETVSVGDYQGCACINEAAPEVPYTRTHEFRHYHPENTAAAKDKSVICREYSREYRAGDIPFYPVDTQRNRELYSQYQEMAKRSGRFILGGRLGLYRYMDMDVTIAAALQCFAEEFLSGRH</sequence>
<dbReference type="SUPFAM" id="SSF51971">
    <property type="entry name" value="Nucleotide-binding domain"/>
    <property type="match status" value="1"/>
</dbReference>
<dbReference type="InterPro" id="IPR004379">
    <property type="entry name" value="UDP-GALP_mutase"/>
</dbReference>
<evidence type="ECO:0000256" key="1">
    <source>
        <dbReference type="ARBA" id="ARBA00001974"/>
    </source>
</evidence>
<reference evidence="7" key="1">
    <citation type="submission" date="2020-10" db="EMBL/GenBank/DDBJ databases">
        <authorList>
            <person name="Gilroy R."/>
        </authorList>
    </citation>
    <scope>NUCLEOTIDE SEQUENCE</scope>
    <source>
        <strain evidence="7">17213</strain>
    </source>
</reference>
<accession>A0A9D9DCM9</accession>
<name>A0A9D9DCM9_9GAMM</name>
<gene>
    <name evidence="7" type="primary">glf</name>
    <name evidence="7" type="ORF">IAB19_09245</name>
</gene>
<dbReference type="AlphaFoldDB" id="A0A9D9DCM9"/>
<dbReference type="Gene3D" id="3.40.50.720">
    <property type="entry name" value="NAD(P)-binding Rossmann-like Domain"/>
    <property type="match status" value="3"/>
</dbReference>
<dbReference type="EMBL" id="JADINH010000182">
    <property type="protein sequence ID" value="MBO8416552.1"/>
    <property type="molecule type" value="Genomic_DNA"/>
</dbReference>
<dbReference type="PANTHER" id="PTHR21197:SF0">
    <property type="entry name" value="UDP-GALACTOPYRANOSE MUTASE"/>
    <property type="match status" value="1"/>
</dbReference>
<comment type="caution">
    <text evidence="7">The sequence shown here is derived from an EMBL/GenBank/DDBJ whole genome shotgun (WGS) entry which is preliminary data.</text>
</comment>
<evidence type="ECO:0000256" key="5">
    <source>
        <dbReference type="ARBA" id="ARBA00023235"/>
    </source>
</evidence>
<organism evidence="7 8">
    <name type="scientific">Candidatus Avisuccinivibrio stercorigallinarum</name>
    <dbReference type="NCBI Taxonomy" id="2840704"/>
    <lineage>
        <taxon>Bacteria</taxon>
        <taxon>Pseudomonadati</taxon>
        <taxon>Pseudomonadota</taxon>
        <taxon>Gammaproteobacteria</taxon>
        <taxon>Aeromonadales</taxon>
        <taxon>Succinivibrionaceae</taxon>
        <taxon>Succinivibrionaceae incertae sedis</taxon>
        <taxon>Candidatus Avisuccinivibrio</taxon>
    </lineage>
</organism>
<dbReference type="Pfam" id="PF03275">
    <property type="entry name" value="GLF"/>
    <property type="match status" value="1"/>
</dbReference>
<dbReference type="GO" id="GO:0008767">
    <property type="term" value="F:UDP-galactopyranose mutase activity"/>
    <property type="evidence" value="ECO:0007669"/>
    <property type="project" value="UniProtKB-EC"/>
</dbReference>
<evidence type="ECO:0000256" key="2">
    <source>
        <dbReference type="ARBA" id="ARBA00009321"/>
    </source>
</evidence>
<proteinExistence type="inferred from homology"/>
<protein>
    <submittedName>
        <fullName evidence="7">UDP-galactopyranose mutase</fullName>
        <ecNumber evidence="7">5.4.99.9</ecNumber>
    </submittedName>
</protein>
<dbReference type="InterPro" id="IPR015899">
    <property type="entry name" value="UDP-GalPyranose_mutase_C"/>
</dbReference>
<evidence type="ECO:0000256" key="3">
    <source>
        <dbReference type="ARBA" id="ARBA00022630"/>
    </source>
</evidence>
<reference evidence="7" key="2">
    <citation type="journal article" date="2021" name="PeerJ">
        <title>Extensive microbial diversity within the chicken gut microbiome revealed by metagenomics and culture.</title>
        <authorList>
            <person name="Gilroy R."/>
            <person name="Ravi A."/>
            <person name="Getino M."/>
            <person name="Pursley I."/>
            <person name="Horton D.L."/>
            <person name="Alikhan N.F."/>
            <person name="Baker D."/>
            <person name="Gharbi K."/>
            <person name="Hall N."/>
            <person name="Watson M."/>
            <person name="Adriaenssens E.M."/>
            <person name="Foster-Nyarko E."/>
            <person name="Jarju S."/>
            <person name="Secka A."/>
            <person name="Antonio M."/>
            <person name="Oren A."/>
            <person name="Chaudhuri R.R."/>
            <person name="La Ragione R."/>
            <person name="Hildebrand F."/>
            <person name="Pallen M.J."/>
        </authorList>
    </citation>
    <scope>NUCLEOTIDE SEQUENCE</scope>
    <source>
        <strain evidence="7">17213</strain>
    </source>
</reference>
<dbReference type="EC" id="5.4.99.9" evidence="7"/>
<dbReference type="SUPFAM" id="SSF54373">
    <property type="entry name" value="FAD-linked reductases, C-terminal domain"/>
    <property type="match status" value="1"/>
</dbReference>
<evidence type="ECO:0000256" key="4">
    <source>
        <dbReference type="ARBA" id="ARBA00022827"/>
    </source>
</evidence>
<keyword evidence="5 7" id="KW-0413">Isomerase</keyword>
<keyword evidence="4" id="KW-0274">FAD</keyword>
<feature type="domain" description="UDP-galactopyranose mutase C-terminal" evidence="6">
    <location>
        <begin position="156"/>
        <end position="362"/>
    </location>
</feature>
<comment type="similarity">
    <text evidence="2">Belongs to the UDP-galactopyranose/dTDP-fucopyranose mutase family.</text>
</comment>
<comment type="cofactor">
    <cofactor evidence="1">
        <name>FAD</name>
        <dbReference type="ChEBI" id="CHEBI:57692"/>
    </cofactor>
</comment>
<dbReference type="PANTHER" id="PTHR21197">
    <property type="entry name" value="UDP-GALACTOPYRANOSE MUTASE"/>
    <property type="match status" value="1"/>
</dbReference>